<feature type="domain" description="SET" evidence="8">
    <location>
        <begin position="10"/>
        <end position="144"/>
    </location>
</feature>
<reference evidence="9" key="1">
    <citation type="submission" date="2019-11" db="UniProtKB">
        <authorList>
            <consortium name="WormBaseParasite"/>
        </authorList>
    </citation>
    <scope>IDENTIFICATION</scope>
</reference>
<dbReference type="GO" id="GO:0046872">
    <property type="term" value="F:metal ion binding"/>
    <property type="evidence" value="ECO:0007669"/>
    <property type="project" value="UniProtKB-KW"/>
</dbReference>
<accession>A0A5K3F1D1</accession>
<evidence type="ECO:0000256" key="1">
    <source>
        <dbReference type="ARBA" id="ARBA00004286"/>
    </source>
</evidence>
<keyword evidence="6" id="KW-0479">Metal-binding</keyword>
<evidence type="ECO:0000256" key="2">
    <source>
        <dbReference type="ARBA" id="ARBA00022454"/>
    </source>
</evidence>
<evidence type="ECO:0000256" key="3">
    <source>
        <dbReference type="ARBA" id="ARBA00022603"/>
    </source>
</evidence>
<evidence type="ECO:0000259" key="8">
    <source>
        <dbReference type="PROSITE" id="PS50280"/>
    </source>
</evidence>
<dbReference type="InterPro" id="IPR046341">
    <property type="entry name" value="SET_dom_sf"/>
</dbReference>
<dbReference type="PANTHER" id="PTHR46223">
    <property type="entry name" value="HISTONE-LYSINE N-METHYLTRANSFERASE SUV39H"/>
    <property type="match status" value="1"/>
</dbReference>
<dbReference type="InterPro" id="IPR050973">
    <property type="entry name" value="H3K9_Histone-Lys_N-MTase"/>
</dbReference>
<sequence length="173" mass="19465">MVQYLKDDTSALRVFTAGRKGLGVRATRGIRQGEFVCAFSGSHMDQITAKTVAYLQASAWNHIYVMIVREFIGDNIHPVFESAVDGVREAINNYVPHPLTCRINHSCEPNMTVVPVRVNSTQPIMALFAIRDIAAHEELSYDYTEKSREVAIPPCKQCLCGAWKCRRLLPHFV</sequence>
<dbReference type="Gene3D" id="2.170.270.10">
    <property type="entry name" value="SET domain"/>
    <property type="match status" value="1"/>
</dbReference>
<evidence type="ECO:0000256" key="6">
    <source>
        <dbReference type="ARBA" id="ARBA00022723"/>
    </source>
</evidence>
<keyword evidence="4" id="KW-0808">Transferase</keyword>
<keyword evidence="3" id="KW-0489">Methyltransferase</keyword>
<dbReference type="GO" id="GO:0005694">
    <property type="term" value="C:chromosome"/>
    <property type="evidence" value="ECO:0007669"/>
    <property type="project" value="UniProtKB-SubCell"/>
</dbReference>
<dbReference type="GO" id="GO:0032259">
    <property type="term" value="P:methylation"/>
    <property type="evidence" value="ECO:0007669"/>
    <property type="project" value="UniProtKB-KW"/>
</dbReference>
<dbReference type="PANTHER" id="PTHR46223:SF3">
    <property type="entry name" value="HISTONE-LYSINE N-METHYLTRANSFERASE SET-23"/>
    <property type="match status" value="1"/>
</dbReference>
<dbReference type="AlphaFoldDB" id="A0A5K3F1D1"/>
<dbReference type="WBParaSite" id="MCU_004763-RA">
    <property type="protein sequence ID" value="MCU_004763-RA"/>
    <property type="gene ID" value="MCU_004763"/>
</dbReference>
<evidence type="ECO:0000256" key="7">
    <source>
        <dbReference type="ARBA" id="ARBA00022833"/>
    </source>
</evidence>
<dbReference type="SUPFAM" id="SSF82199">
    <property type="entry name" value="SET domain"/>
    <property type="match status" value="1"/>
</dbReference>
<keyword evidence="2" id="KW-0158">Chromosome</keyword>
<dbReference type="Pfam" id="PF00856">
    <property type="entry name" value="SET"/>
    <property type="match status" value="1"/>
</dbReference>
<dbReference type="SMART" id="SM00317">
    <property type="entry name" value="SET"/>
    <property type="match status" value="1"/>
</dbReference>
<evidence type="ECO:0000256" key="5">
    <source>
        <dbReference type="ARBA" id="ARBA00022691"/>
    </source>
</evidence>
<organism evidence="9">
    <name type="scientific">Mesocestoides corti</name>
    <name type="common">Flatworm</name>
    <dbReference type="NCBI Taxonomy" id="53468"/>
    <lineage>
        <taxon>Eukaryota</taxon>
        <taxon>Metazoa</taxon>
        <taxon>Spiralia</taxon>
        <taxon>Lophotrochozoa</taxon>
        <taxon>Platyhelminthes</taxon>
        <taxon>Cestoda</taxon>
        <taxon>Eucestoda</taxon>
        <taxon>Cyclophyllidea</taxon>
        <taxon>Mesocestoididae</taxon>
        <taxon>Mesocestoides</taxon>
    </lineage>
</organism>
<name>A0A5K3F1D1_MESCO</name>
<evidence type="ECO:0000256" key="4">
    <source>
        <dbReference type="ARBA" id="ARBA00022679"/>
    </source>
</evidence>
<keyword evidence="5" id="KW-0949">S-adenosyl-L-methionine</keyword>
<proteinExistence type="predicted"/>
<keyword evidence="7" id="KW-0862">Zinc</keyword>
<evidence type="ECO:0000313" key="9">
    <source>
        <dbReference type="WBParaSite" id="MCU_004763-RA"/>
    </source>
</evidence>
<dbReference type="GO" id="GO:0008168">
    <property type="term" value="F:methyltransferase activity"/>
    <property type="evidence" value="ECO:0007669"/>
    <property type="project" value="UniProtKB-KW"/>
</dbReference>
<protein>
    <submittedName>
        <fullName evidence="9">SET domain-containing protein</fullName>
    </submittedName>
</protein>
<dbReference type="InterPro" id="IPR001214">
    <property type="entry name" value="SET_dom"/>
</dbReference>
<comment type="subcellular location">
    <subcellularLocation>
        <location evidence="1">Chromosome</location>
    </subcellularLocation>
</comment>
<dbReference type="PROSITE" id="PS50280">
    <property type="entry name" value="SET"/>
    <property type="match status" value="1"/>
</dbReference>